<dbReference type="InterPro" id="IPR016167">
    <property type="entry name" value="FAD-bd_PCMH_sub1"/>
</dbReference>
<dbReference type="InterPro" id="IPR036318">
    <property type="entry name" value="FAD-bd_PCMH-like_sf"/>
</dbReference>
<dbReference type="Pfam" id="PF01565">
    <property type="entry name" value="FAD_binding_4"/>
    <property type="match status" value="1"/>
</dbReference>
<dbReference type="Gene3D" id="3.30.465.10">
    <property type="match status" value="1"/>
</dbReference>
<dbReference type="PANTHER" id="PTHR42973">
    <property type="entry name" value="BINDING OXIDOREDUCTASE, PUTATIVE (AFU_ORTHOLOGUE AFUA_1G17690)-RELATED"/>
    <property type="match status" value="1"/>
</dbReference>
<reference evidence="7 8" key="1">
    <citation type="submission" date="2019-05" db="EMBL/GenBank/DDBJ databases">
        <title>Draft genome sequence of Actinomadura sp. 14C53.</title>
        <authorList>
            <person name="Saricaoglu S."/>
            <person name="Isik K."/>
        </authorList>
    </citation>
    <scope>NUCLEOTIDE SEQUENCE [LARGE SCALE GENOMIC DNA]</scope>
    <source>
        <strain evidence="7 8">14C53</strain>
    </source>
</reference>
<keyword evidence="8" id="KW-1185">Reference proteome</keyword>
<dbReference type="AlphaFoldDB" id="A0A5C4J636"/>
<dbReference type="Pfam" id="PF08031">
    <property type="entry name" value="BBE"/>
    <property type="match status" value="1"/>
</dbReference>
<dbReference type="InterPro" id="IPR050416">
    <property type="entry name" value="FAD-linked_Oxidoreductase"/>
</dbReference>
<dbReference type="PANTHER" id="PTHR42973:SF39">
    <property type="entry name" value="FAD-BINDING PCMH-TYPE DOMAIN-CONTAINING PROTEIN"/>
    <property type="match status" value="1"/>
</dbReference>
<comment type="caution">
    <text evidence="7">The sequence shown here is derived from an EMBL/GenBank/DDBJ whole genome shotgun (WGS) entry which is preliminary data.</text>
</comment>
<evidence type="ECO:0000256" key="2">
    <source>
        <dbReference type="ARBA" id="ARBA00005466"/>
    </source>
</evidence>
<evidence type="ECO:0000313" key="7">
    <source>
        <dbReference type="EMBL" id="TMQ92122.1"/>
    </source>
</evidence>
<dbReference type="InterPro" id="IPR006094">
    <property type="entry name" value="Oxid_FAD_bind_N"/>
</dbReference>
<gene>
    <name evidence="7" type="ORF">ETD83_27940</name>
</gene>
<comment type="cofactor">
    <cofactor evidence="1">
        <name>FAD</name>
        <dbReference type="ChEBI" id="CHEBI:57692"/>
    </cofactor>
</comment>
<proteinExistence type="inferred from homology"/>
<sequence length="474" mass="47842">MTTQSTSGRPAAADAADALRRQIPAERVVTEGPGYTAATALWNGAVSHRPAVVVRCAGTGDVQAGVRTAREYGLPVSVRGRGHDWAGRAVRDGGLTLDMTGMRDVRIDAGQRRAQVGGGAAANDLLAAAEPFGLVAATGTIGTVGVVGLTLGGGYGPLAGHAGLAADNLVGAEVVLADGSVAQVDAENDPDLLWALRGGGGNFGVVTSARIRLHAIPSVVTGVVIYPWAQAGQVFDGLREMLFTGPDELTVQTAVAAGPDGGGPAVMLLPTWCGAPELGGLDDGPLGALTRLGDPLAVQLDAMPLATVVAGRDAMFPPGRHVIMRTRSVPGLTAPVGAALVEAGDALPSATSALSMHHFHGAAARVPVADTAFAMRERHLMTEVIAIWPGGADVGVDDEAAHVAWAESVSAALASHALPGGYPNILGPDDAEQIAYAYGANTARLLAIKSAVDPDGVFSATPLPDRDAGGDSTL</sequence>
<comment type="similarity">
    <text evidence="2">Belongs to the oxygen-dependent FAD-linked oxidoreductase family.</text>
</comment>
<evidence type="ECO:0000313" key="8">
    <source>
        <dbReference type="Proteomes" id="UP000309174"/>
    </source>
</evidence>
<name>A0A5C4J636_9ACTN</name>
<dbReference type="InterPro" id="IPR016169">
    <property type="entry name" value="FAD-bd_PCMH_sub2"/>
</dbReference>
<protein>
    <submittedName>
        <fullName evidence="7">FAD-binding oxidoreductase</fullName>
    </submittedName>
</protein>
<dbReference type="Gene3D" id="3.30.43.10">
    <property type="entry name" value="Uridine Diphospho-n-acetylenolpyruvylglucosamine Reductase, domain 2"/>
    <property type="match status" value="1"/>
</dbReference>
<dbReference type="OrthoDB" id="5169292at2"/>
<evidence type="ECO:0000256" key="5">
    <source>
        <dbReference type="ARBA" id="ARBA00023002"/>
    </source>
</evidence>
<evidence type="ECO:0000256" key="4">
    <source>
        <dbReference type="ARBA" id="ARBA00022827"/>
    </source>
</evidence>
<dbReference type="GO" id="GO:0016491">
    <property type="term" value="F:oxidoreductase activity"/>
    <property type="evidence" value="ECO:0007669"/>
    <property type="project" value="UniProtKB-KW"/>
</dbReference>
<evidence type="ECO:0000256" key="3">
    <source>
        <dbReference type="ARBA" id="ARBA00022630"/>
    </source>
</evidence>
<feature type="domain" description="FAD-binding PCMH-type" evidence="6">
    <location>
        <begin position="46"/>
        <end position="216"/>
    </location>
</feature>
<dbReference type="InterPro" id="IPR016166">
    <property type="entry name" value="FAD-bd_PCMH"/>
</dbReference>
<dbReference type="RefSeq" id="WP_138648192.1">
    <property type="nucleotide sequence ID" value="NZ_VCKW01000173.1"/>
</dbReference>
<keyword evidence="3" id="KW-0285">Flavoprotein</keyword>
<dbReference type="SUPFAM" id="SSF56176">
    <property type="entry name" value="FAD-binding/transporter-associated domain-like"/>
    <property type="match status" value="1"/>
</dbReference>
<dbReference type="PROSITE" id="PS51387">
    <property type="entry name" value="FAD_PCMH"/>
    <property type="match status" value="1"/>
</dbReference>
<keyword evidence="5" id="KW-0560">Oxidoreductase</keyword>
<evidence type="ECO:0000259" key="6">
    <source>
        <dbReference type="PROSITE" id="PS51387"/>
    </source>
</evidence>
<evidence type="ECO:0000256" key="1">
    <source>
        <dbReference type="ARBA" id="ARBA00001974"/>
    </source>
</evidence>
<dbReference type="InterPro" id="IPR006093">
    <property type="entry name" value="Oxy_OxRdtase_FAD_BS"/>
</dbReference>
<dbReference type="InterPro" id="IPR012951">
    <property type="entry name" value="BBE"/>
</dbReference>
<dbReference type="GO" id="GO:0071949">
    <property type="term" value="F:FAD binding"/>
    <property type="evidence" value="ECO:0007669"/>
    <property type="project" value="InterPro"/>
</dbReference>
<keyword evidence="4" id="KW-0274">FAD</keyword>
<dbReference type="Proteomes" id="UP000309174">
    <property type="component" value="Unassembled WGS sequence"/>
</dbReference>
<accession>A0A5C4J636</accession>
<dbReference type="PROSITE" id="PS00862">
    <property type="entry name" value="OX2_COVAL_FAD"/>
    <property type="match status" value="1"/>
</dbReference>
<organism evidence="7 8">
    <name type="scientific">Actinomadura soli</name>
    <dbReference type="NCBI Taxonomy" id="2508997"/>
    <lineage>
        <taxon>Bacteria</taxon>
        <taxon>Bacillati</taxon>
        <taxon>Actinomycetota</taxon>
        <taxon>Actinomycetes</taxon>
        <taxon>Streptosporangiales</taxon>
        <taxon>Thermomonosporaceae</taxon>
        <taxon>Actinomadura</taxon>
    </lineage>
</organism>
<dbReference type="Gene3D" id="3.40.462.20">
    <property type="match status" value="1"/>
</dbReference>
<dbReference type="EMBL" id="VCKW01000173">
    <property type="protein sequence ID" value="TMQ92122.1"/>
    <property type="molecule type" value="Genomic_DNA"/>
</dbReference>